<evidence type="ECO:0000256" key="1">
    <source>
        <dbReference type="ARBA" id="ARBA00022664"/>
    </source>
</evidence>
<evidence type="ECO:0000313" key="6">
    <source>
        <dbReference type="EMBL" id="KAF5365520.1"/>
    </source>
</evidence>
<dbReference type="SUPFAM" id="SSF57756">
    <property type="entry name" value="Retrovirus zinc finger-like domains"/>
    <property type="match status" value="1"/>
</dbReference>
<feature type="domain" description="CCHC-type" evidence="4">
    <location>
        <begin position="1187"/>
        <end position="1204"/>
    </location>
</feature>
<dbReference type="GO" id="GO:0006397">
    <property type="term" value="P:mRNA processing"/>
    <property type="evidence" value="ECO:0007669"/>
    <property type="project" value="UniProtKB-KW"/>
</dbReference>
<dbReference type="AlphaFoldDB" id="A0A8H5GIW0"/>
<name>A0A8H5GIW0_9AGAR</name>
<dbReference type="InterPro" id="IPR036875">
    <property type="entry name" value="Znf_CCHC_sf"/>
</dbReference>
<dbReference type="OrthoDB" id="2661395at2759"/>
<proteinExistence type="predicted"/>
<feature type="region of interest" description="Disordered" evidence="3">
    <location>
        <begin position="540"/>
        <end position="561"/>
    </location>
</feature>
<feature type="compositionally biased region" description="Polar residues" evidence="3">
    <location>
        <begin position="963"/>
        <end position="975"/>
    </location>
</feature>
<gene>
    <name evidence="6" type="ORF">D9757_013681</name>
</gene>
<comment type="caution">
    <text evidence="6">The sequence shown here is derived from an EMBL/GenBank/DDBJ whole genome shotgun (WGS) entry which is preliminary data.</text>
</comment>
<feature type="compositionally biased region" description="Acidic residues" evidence="3">
    <location>
        <begin position="852"/>
        <end position="863"/>
    </location>
</feature>
<evidence type="ECO:0000259" key="4">
    <source>
        <dbReference type="PROSITE" id="PS50158"/>
    </source>
</evidence>
<feature type="compositionally biased region" description="Polar residues" evidence="3">
    <location>
        <begin position="1139"/>
        <end position="1160"/>
    </location>
</feature>
<sequence length="1258" mass="144353">MSSANSRTCSTGKCSATLPPIIQYKWATCQQCRTKDRDRKRSKREKEKEKGQKRLREDEDEHPGREDSILNPMQHPYRDNSGTDSDSPSSLYQRYLDAETMFVELRKQARKSHIEFAGEYTIALDALVSDKARVQMTLSEVWKATGYRFTVHEHRHIETGHKTLFWCSQDGGKKKKSKKLNDEHIKNRDTVGMRRFACQSKLTITSKSLSQVNHNVKLVSVHIKHHQKHVPYYDVSMPDEAAEIIRDNILTSTPNSLVQRIQSLHPHVTAGQIHSAWSTMSQEIWKKDPDQLTSAKLLLDHHSDLVDVFTAISEEGITQISWGVRPIAEAINKKAKIVEIAIDATFETNQKHLELYCLMTEVDGVGFPLSYCLLSTVDANVPGKRKRAIENWGKQVKERYHLNPRHIGTDKDLGEIGPCQILWPAAKLTICWWHQRKAVQERLKKVKLSTTPYDPMQAKRVFPFIDLGFVPQGRADPLEREGGREGGGRDNVIDDPPAQLAPITPEAVTVAAAKAMNFSLSASANTAQLKVHIPPLKPETLPSSPPPLTPHNPTTNTSVIQDPPRLTIRIPQQKPSSLLAPIVKSEPEAARKRVFCPPELRDAVINKMDAHRHAHPLIPGYAEPSPEGIYLWAIRRMYKFCVDHDLRELWAYLWENWYRPQRWKLWTRSPSPEIPHLRTTMINEAHWRHIKHDFLHYFHKPRVDLLIWILTTKLTPTYQRKLHYLTEDTGRYRGLASWRKAFKREWKKLESTPITLPLREEYRPRVRHWVCTCPSQAPSRFLLCKHLVQGVEPVPDVFFLEVTRIRTTPFWVHPGLVPKTGLPEGYLDDKIAPVAIPVDQQLDPQRQTEPPDGLESDEEEKDEYQIEAEFIRKNTNTYNERMDHLLSRMHNFSLGLRISIYLSLDDKYDDKLYRPISNPQTPPQSLTPPSHSPAESPPIPYIPEPAMPSQPTLSIPDDIMTDTPDNTPRRSTGTKSLIKEPSEFNGNKRQFKEWQRQLFAYLRDPRNGIRTDGEKIDIALSYMQGMSVQDWVQNYYDNHFDELLEEWNVTWALFKQALNDAFLDRGRVLMAQEKLEAIQQGSDTADDFFKKFESLITEAGYQKDSPFIIRMIEKAVNPRTIDQIYGRQEQKRGPRGWNSWANRDTPRPNSSKPSPTTATQGDRKDGTGMTFGGAGRPMDLSKAKAERRCFNCGQRGHMIRDCPQPKKFTVRQPVMADPESNDQGAPSKTTTVRQAFMDLGKEERAALAMELGFVLPPQ</sequence>
<organism evidence="6 7">
    <name type="scientific">Collybiopsis confluens</name>
    <dbReference type="NCBI Taxonomy" id="2823264"/>
    <lineage>
        <taxon>Eukaryota</taxon>
        <taxon>Fungi</taxon>
        <taxon>Dikarya</taxon>
        <taxon>Basidiomycota</taxon>
        <taxon>Agaricomycotina</taxon>
        <taxon>Agaricomycetes</taxon>
        <taxon>Agaricomycetidae</taxon>
        <taxon>Agaricales</taxon>
        <taxon>Marasmiineae</taxon>
        <taxon>Omphalotaceae</taxon>
        <taxon>Collybiopsis</taxon>
    </lineage>
</organism>
<feature type="region of interest" description="Disordered" evidence="3">
    <location>
        <begin position="474"/>
        <end position="498"/>
    </location>
</feature>
<keyword evidence="1" id="KW-0507">mRNA processing</keyword>
<evidence type="ECO:0008006" key="8">
    <source>
        <dbReference type="Google" id="ProtNLM"/>
    </source>
</evidence>
<evidence type="ECO:0000256" key="2">
    <source>
        <dbReference type="PROSITE-ProRule" id="PRU00047"/>
    </source>
</evidence>
<feature type="compositionally biased region" description="Basic and acidic residues" evidence="3">
    <location>
        <begin position="33"/>
        <end position="68"/>
    </location>
</feature>
<keyword evidence="2" id="KW-0863">Zinc-finger</keyword>
<keyword evidence="7" id="KW-1185">Reference proteome</keyword>
<dbReference type="PROSITE" id="PS50158">
    <property type="entry name" value="ZF_CCHC"/>
    <property type="match status" value="1"/>
</dbReference>
<dbReference type="InterPro" id="IPR001878">
    <property type="entry name" value="Znf_CCHC"/>
</dbReference>
<accession>A0A8H5GIW0</accession>
<dbReference type="InterPro" id="IPR007527">
    <property type="entry name" value="Znf_SWIM"/>
</dbReference>
<feature type="compositionally biased region" description="Polar residues" evidence="3">
    <location>
        <begin position="80"/>
        <end position="90"/>
    </location>
</feature>
<feature type="domain" description="SWIM-type" evidence="5">
    <location>
        <begin position="762"/>
        <end position="795"/>
    </location>
</feature>
<dbReference type="Gene3D" id="4.10.60.10">
    <property type="entry name" value="Zinc finger, CCHC-type"/>
    <property type="match status" value="1"/>
</dbReference>
<evidence type="ECO:0000256" key="3">
    <source>
        <dbReference type="SAM" id="MobiDB-lite"/>
    </source>
</evidence>
<keyword evidence="2" id="KW-0479">Metal-binding</keyword>
<evidence type="ECO:0000313" key="7">
    <source>
        <dbReference type="Proteomes" id="UP000518752"/>
    </source>
</evidence>
<feature type="region of interest" description="Disordered" evidence="3">
    <location>
        <begin position="30"/>
        <end position="90"/>
    </location>
</feature>
<dbReference type="EMBL" id="JAACJN010000168">
    <property type="protein sequence ID" value="KAF5365520.1"/>
    <property type="molecule type" value="Genomic_DNA"/>
</dbReference>
<feature type="compositionally biased region" description="Pro residues" evidence="3">
    <location>
        <begin position="935"/>
        <end position="948"/>
    </location>
</feature>
<dbReference type="Proteomes" id="UP000518752">
    <property type="component" value="Unassembled WGS sequence"/>
</dbReference>
<dbReference type="GO" id="GO:0008270">
    <property type="term" value="F:zinc ion binding"/>
    <property type="evidence" value="ECO:0007669"/>
    <property type="project" value="UniProtKB-KW"/>
</dbReference>
<dbReference type="PROSITE" id="PS50966">
    <property type="entry name" value="ZF_SWIM"/>
    <property type="match status" value="1"/>
</dbReference>
<feature type="region of interest" description="Disordered" evidence="3">
    <location>
        <begin position="913"/>
        <end position="981"/>
    </location>
</feature>
<keyword evidence="2" id="KW-0862">Zinc</keyword>
<feature type="region of interest" description="Disordered" evidence="3">
    <location>
        <begin position="1123"/>
        <end position="1182"/>
    </location>
</feature>
<dbReference type="InterPro" id="IPR005162">
    <property type="entry name" value="Retrotrans_gag_dom"/>
</dbReference>
<evidence type="ECO:0000259" key="5">
    <source>
        <dbReference type="PROSITE" id="PS50966"/>
    </source>
</evidence>
<dbReference type="GO" id="GO:0003676">
    <property type="term" value="F:nucleic acid binding"/>
    <property type="evidence" value="ECO:0007669"/>
    <property type="project" value="InterPro"/>
</dbReference>
<dbReference type="Pfam" id="PF00098">
    <property type="entry name" value="zf-CCHC"/>
    <property type="match status" value="1"/>
</dbReference>
<reference evidence="6 7" key="1">
    <citation type="journal article" date="2020" name="ISME J.">
        <title>Uncovering the hidden diversity of litter-decomposition mechanisms in mushroom-forming fungi.</title>
        <authorList>
            <person name="Floudas D."/>
            <person name="Bentzer J."/>
            <person name="Ahren D."/>
            <person name="Johansson T."/>
            <person name="Persson P."/>
            <person name="Tunlid A."/>
        </authorList>
    </citation>
    <scope>NUCLEOTIDE SEQUENCE [LARGE SCALE GENOMIC DNA]</scope>
    <source>
        <strain evidence="6 7">CBS 406.79</strain>
    </source>
</reference>
<dbReference type="SMART" id="SM00343">
    <property type="entry name" value="ZnF_C2HC"/>
    <property type="match status" value="1"/>
</dbReference>
<feature type="compositionally biased region" description="Basic and acidic residues" evidence="3">
    <location>
        <begin position="476"/>
        <end position="492"/>
    </location>
</feature>
<dbReference type="Pfam" id="PF03732">
    <property type="entry name" value="Retrotrans_gag"/>
    <property type="match status" value="1"/>
</dbReference>
<protein>
    <recommendedName>
        <fullName evidence="8">CCHC-type domain-containing protein</fullName>
    </recommendedName>
</protein>
<feature type="region of interest" description="Disordered" evidence="3">
    <location>
        <begin position="837"/>
        <end position="863"/>
    </location>
</feature>